<evidence type="ECO:0000256" key="1">
    <source>
        <dbReference type="SAM" id="MobiDB-lite"/>
    </source>
</evidence>
<dbReference type="EMBL" id="JACGCI010000002">
    <property type="protein sequence ID" value="KAF6765758.1"/>
    <property type="molecule type" value="Genomic_DNA"/>
</dbReference>
<accession>A0A8H6IJS0</accession>
<sequence length="421" mass="45056">MGLGLEGVTGPNLTVRGRNLRGRHSQHCDDIVGPGTGDTAALPALKQRAGESVGRDRLLGWRLPDRISVDIRFPAAPGSLPTDKNQGAGRVGLAFKSQIIPWASDWRARRRPTSRYPAVLYASPCPHVADSAHQGAGNRAPSPALRLGGDDSVVCRLAPGMETPRNPPRWPCGPIRMWGLAGWVLASRARLVLGPWTQEHVGGRPLDGWAQRMPGDSPHRHRIAHSGMDNRAMIRALKSGSEDAIGYGFALGIETPGKASLSTDKNEGRWRGGSWLQEPDSSMGLGLEGETETDPSIPGLHLPGDTLTQAQATQRRCRRLNSAPGNPSGVIGSWVGDCQTAAPGSLPTDMNEGRWWGGSWFQEPDSSMGLGLEGETGPWALASSARLIHGSWIAGRTRTRPLDTWAPFTGGTAKHCTLKRG</sequence>
<evidence type="ECO:0000313" key="2">
    <source>
        <dbReference type="EMBL" id="KAF6765758.1"/>
    </source>
</evidence>
<comment type="caution">
    <text evidence="2">The sequence shown here is derived from an EMBL/GenBank/DDBJ whole genome shotgun (WGS) entry which is preliminary data.</text>
</comment>
<evidence type="ECO:0000313" key="3">
    <source>
        <dbReference type="Proteomes" id="UP000521943"/>
    </source>
</evidence>
<protein>
    <submittedName>
        <fullName evidence="2">Uncharacterized protein</fullName>
    </submittedName>
</protein>
<dbReference type="Proteomes" id="UP000521943">
    <property type="component" value="Unassembled WGS sequence"/>
</dbReference>
<feature type="region of interest" description="Disordered" evidence="1">
    <location>
        <begin position="259"/>
        <end position="293"/>
    </location>
</feature>
<organism evidence="2 3">
    <name type="scientific">Ephemerocybe angulata</name>
    <dbReference type="NCBI Taxonomy" id="980116"/>
    <lineage>
        <taxon>Eukaryota</taxon>
        <taxon>Fungi</taxon>
        <taxon>Dikarya</taxon>
        <taxon>Basidiomycota</taxon>
        <taxon>Agaricomycotina</taxon>
        <taxon>Agaricomycetes</taxon>
        <taxon>Agaricomycetidae</taxon>
        <taxon>Agaricales</taxon>
        <taxon>Agaricineae</taxon>
        <taxon>Psathyrellaceae</taxon>
        <taxon>Ephemerocybe</taxon>
    </lineage>
</organism>
<name>A0A8H6IJS0_9AGAR</name>
<keyword evidence="3" id="KW-1185">Reference proteome</keyword>
<gene>
    <name evidence="2" type="ORF">DFP72DRAFT_839576</name>
</gene>
<reference evidence="2 3" key="1">
    <citation type="submission" date="2020-07" db="EMBL/GenBank/DDBJ databases">
        <title>Comparative genomics of pyrophilous fungi reveals a link between fire events and developmental genes.</title>
        <authorList>
            <consortium name="DOE Joint Genome Institute"/>
            <person name="Steindorff A.S."/>
            <person name="Carver A."/>
            <person name="Calhoun S."/>
            <person name="Stillman K."/>
            <person name="Liu H."/>
            <person name="Lipzen A."/>
            <person name="Pangilinan J."/>
            <person name="Labutti K."/>
            <person name="Bruns T.D."/>
            <person name="Grigoriev I.V."/>
        </authorList>
    </citation>
    <scope>NUCLEOTIDE SEQUENCE [LARGE SCALE GENOMIC DNA]</scope>
    <source>
        <strain evidence="2 3">CBS 144469</strain>
    </source>
</reference>
<proteinExistence type="predicted"/>
<dbReference type="AlphaFoldDB" id="A0A8H6IJS0"/>